<dbReference type="Proteomes" id="UP000650628">
    <property type="component" value="Unassembled WGS sequence"/>
</dbReference>
<name>A0A8J3THL7_9ACTN</name>
<sequence length="75" mass="8220">MRDTRGMTAMKGLGAPGALGTRVRAPSANDVSPRADQRRTECKSDINDNSQQYTRYLVNVINKATTGVQKRLIVV</sequence>
<dbReference type="AlphaFoldDB" id="A0A8J3THL7"/>
<evidence type="ECO:0000256" key="1">
    <source>
        <dbReference type="SAM" id="MobiDB-lite"/>
    </source>
</evidence>
<organism evidence="2 3">
    <name type="scientific">Planotetraspora mira</name>
    <dbReference type="NCBI Taxonomy" id="58121"/>
    <lineage>
        <taxon>Bacteria</taxon>
        <taxon>Bacillati</taxon>
        <taxon>Actinomycetota</taxon>
        <taxon>Actinomycetes</taxon>
        <taxon>Streptosporangiales</taxon>
        <taxon>Streptosporangiaceae</taxon>
        <taxon>Planotetraspora</taxon>
    </lineage>
</organism>
<evidence type="ECO:0000313" key="3">
    <source>
        <dbReference type="Proteomes" id="UP000650628"/>
    </source>
</evidence>
<dbReference type="EMBL" id="BOOO01000004">
    <property type="protein sequence ID" value="GII27295.1"/>
    <property type="molecule type" value="Genomic_DNA"/>
</dbReference>
<comment type="caution">
    <text evidence="2">The sequence shown here is derived from an EMBL/GenBank/DDBJ whole genome shotgun (WGS) entry which is preliminary data.</text>
</comment>
<gene>
    <name evidence="2" type="ORF">Pmi06nite_07370</name>
</gene>
<accession>A0A8J3THL7</accession>
<keyword evidence="3" id="KW-1185">Reference proteome</keyword>
<evidence type="ECO:0000313" key="2">
    <source>
        <dbReference type="EMBL" id="GII27295.1"/>
    </source>
</evidence>
<proteinExistence type="predicted"/>
<dbReference type="RefSeq" id="WP_203951385.1">
    <property type="nucleotide sequence ID" value="NZ_BOOO01000004.1"/>
</dbReference>
<reference evidence="2 3" key="1">
    <citation type="submission" date="2021-01" db="EMBL/GenBank/DDBJ databases">
        <title>Whole genome shotgun sequence of Planotetraspora mira NBRC 15435.</title>
        <authorList>
            <person name="Komaki H."/>
            <person name="Tamura T."/>
        </authorList>
    </citation>
    <scope>NUCLEOTIDE SEQUENCE [LARGE SCALE GENOMIC DNA]</scope>
    <source>
        <strain evidence="2 3">NBRC 15435</strain>
    </source>
</reference>
<feature type="region of interest" description="Disordered" evidence="1">
    <location>
        <begin position="1"/>
        <end position="41"/>
    </location>
</feature>
<protein>
    <submittedName>
        <fullName evidence="2">Uncharacterized protein</fullName>
    </submittedName>
</protein>